<dbReference type="EMBL" id="FWWT01000008">
    <property type="protein sequence ID" value="SMB83309.1"/>
    <property type="molecule type" value="Genomic_DNA"/>
</dbReference>
<dbReference type="RefSeq" id="WP_084052269.1">
    <property type="nucleotide sequence ID" value="NZ_FWWT01000008.1"/>
</dbReference>
<dbReference type="Gene3D" id="3.90.1140.10">
    <property type="entry name" value="Cyclic phosphodiesterase"/>
    <property type="match status" value="1"/>
</dbReference>
<accession>A0A1W1UQN5</accession>
<dbReference type="Proteomes" id="UP000192731">
    <property type="component" value="Unassembled WGS sequence"/>
</dbReference>
<feature type="domain" description="A-kinase anchor protein 7-like phosphoesterase" evidence="1">
    <location>
        <begin position="11"/>
        <end position="143"/>
    </location>
</feature>
<dbReference type="STRING" id="656914.SAMN00017405_1024"/>
<sequence>MNQLFLVAIPTGPVLELAKDLREKINNEFHLYSWIEPSLHATIEVLKIENNEDLKECEQIISSIVDKFKSFTLEVKGFEFFPPPHKAITLAIRDNYFIENLSYLIHEQLQAKGLTSRENFSGWKFHITIAGVFGADREWSEEEFYRASEMVNDISVQGRCVIERLELWRPIISSEKKIIQTFNLKRAADTEE</sequence>
<name>A0A1W1UQN5_DESTI</name>
<evidence type="ECO:0000313" key="2">
    <source>
        <dbReference type="EMBL" id="SMB83309.1"/>
    </source>
</evidence>
<dbReference type="AlphaFoldDB" id="A0A1W1UQN5"/>
<dbReference type="PANTHER" id="PTHR40037">
    <property type="entry name" value="PHOSPHOESTERASE YJCG-RELATED"/>
    <property type="match status" value="1"/>
</dbReference>
<dbReference type="PANTHER" id="PTHR40037:SF1">
    <property type="entry name" value="PHOSPHOESTERASE SAOUHSC_00951-RELATED"/>
    <property type="match status" value="1"/>
</dbReference>
<evidence type="ECO:0000313" key="3">
    <source>
        <dbReference type="Proteomes" id="UP000192731"/>
    </source>
</evidence>
<dbReference type="InterPro" id="IPR019510">
    <property type="entry name" value="AKAP7-like_phosphoesterase"/>
</dbReference>
<organism evidence="2 3">
    <name type="scientific">Desulfonispora thiosulfatigenes DSM 11270</name>
    <dbReference type="NCBI Taxonomy" id="656914"/>
    <lineage>
        <taxon>Bacteria</taxon>
        <taxon>Bacillati</taxon>
        <taxon>Bacillota</taxon>
        <taxon>Clostridia</taxon>
        <taxon>Eubacteriales</taxon>
        <taxon>Peptococcaceae</taxon>
        <taxon>Desulfonispora</taxon>
    </lineage>
</organism>
<dbReference type="Pfam" id="PF10469">
    <property type="entry name" value="AKAP7_NLS"/>
    <property type="match status" value="1"/>
</dbReference>
<evidence type="ECO:0000259" key="1">
    <source>
        <dbReference type="Pfam" id="PF10469"/>
    </source>
</evidence>
<reference evidence="2 3" key="1">
    <citation type="submission" date="2017-04" db="EMBL/GenBank/DDBJ databases">
        <authorList>
            <person name="Afonso C.L."/>
            <person name="Miller P.J."/>
            <person name="Scott M.A."/>
            <person name="Spackman E."/>
            <person name="Goraichik I."/>
            <person name="Dimitrov K.M."/>
            <person name="Suarez D.L."/>
            <person name="Swayne D.E."/>
        </authorList>
    </citation>
    <scope>NUCLEOTIDE SEQUENCE [LARGE SCALE GENOMIC DNA]</scope>
    <source>
        <strain evidence="2 3">DSM 11270</strain>
    </source>
</reference>
<dbReference type="GO" id="GO:0016874">
    <property type="term" value="F:ligase activity"/>
    <property type="evidence" value="ECO:0007669"/>
    <property type="project" value="UniProtKB-KW"/>
</dbReference>
<proteinExistence type="predicted"/>
<keyword evidence="3" id="KW-1185">Reference proteome</keyword>
<dbReference type="InterPro" id="IPR009097">
    <property type="entry name" value="Cyclic_Pdiesterase"/>
</dbReference>
<protein>
    <submittedName>
        <fullName evidence="2">2'-5' RNA ligase</fullName>
    </submittedName>
</protein>
<dbReference type="InterPro" id="IPR050580">
    <property type="entry name" value="2H_phosphoesterase_YjcG-like"/>
</dbReference>
<gene>
    <name evidence="2" type="ORF">SAMN00017405_1024</name>
</gene>
<dbReference type="SUPFAM" id="SSF55144">
    <property type="entry name" value="LigT-like"/>
    <property type="match status" value="1"/>
</dbReference>
<dbReference type="OrthoDB" id="2112057at2"/>
<keyword evidence="2" id="KW-0436">Ligase</keyword>